<sequence>MLRITSILASMLALSGCASTIGTFFNRPVVEDGVDKAVSTISLSADRRTVIVVTEPGANRAKFCAEPPPDAAVGLKAQLEAALKGKSQTGVDAEGQLAESFQSDVTVIAERTASLDVFRTGVYALCQLHLNGAVTGPEVKVLFEGLLKAYADADLKRAEKDPSNMQADLDRTRRELDAARKDLDKARDAELDRARKDLLDARAEAGRKNE</sequence>
<keyword evidence="1" id="KW-0732">Signal</keyword>
<comment type="caution">
    <text evidence="2">The sequence shown here is derived from an EMBL/GenBank/DDBJ whole genome shotgun (WGS) entry which is preliminary data.</text>
</comment>
<dbReference type="RefSeq" id="WP_169204678.1">
    <property type="nucleotide sequence ID" value="NZ_CP059560.1"/>
</dbReference>
<accession>A0ABX1MH31</accession>
<dbReference type="PROSITE" id="PS51257">
    <property type="entry name" value="PROKAR_LIPOPROTEIN"/>
    <property type="match status" value="1"/>
</dbReference>
<reference evidence="2 3" key="1">
    <citation type="submission" date="2019-12" db="EMBL/GenBank/DDBJ databases">
        <title>Comparative genomics gives insights into the taxonomy of the Azoarcus-Aromatoleum group and reveals separate origins of nif in the plant-associated Azoarcus and non-plant-associated Aromatoleum sub-groups.</title>
        <authorList>
            <person name="Lafos M."/>
            <person name="Maluk M."/>
            <person name="Batista M."/>
            <person name="Junghare M."/>
            <person name="Carmona M."/>
            <person name="Faoro H."/>
            <person name="Cruz L.M."/>
            <person name="Battistoni F."/>
            <person name="De Souza E."/>
            <person name="Pedrosa F."/>
            <person name="Chen W.-M."/>
            <person name="Poole P.S."/>
            <person name="Dixon R.A."/>
            <person name="James E.K."/>
        </authorList>
    </citation>
    <scope>NUCLEOTIDE SEQUENCE [LARGE SCALE GENOMIC DNA]</scope>
    <source>
        <strain evidence="2 3">ToN1</strain>
    </source>
</reference>
<proteinExistence type="predicted"/>
<keyword evidence="3" id="KW-1185">Reference proteome</keyword>
<evidence type="ECO:0000256" key="1">
    <source>
        <dbReference type="SAM" id="SignalP"/>
    </source>
</evidence>
<protein>
    <recommendedName>
        <fullName evidence="4">Lipoprotein</fullName>
    </recommendedName>
</protein>
<gene>
    <name evidence="2" type="ORF">GPA26_01920</name>
</gene>
<organism evidence="2 3">
    <name type="scientific">Aromatoleum petrolei</name>
    <dbReference type="NCBI Taxonomy" id="76116"/>
    <lineage>
        <taxon>Bacteria</taxon>
        <taxon>Pseudomonadati</taxon>
        <taxon>Pseudomonadota</taxon>
        <taxon>Betaproteobacteria</taxon>
        <taxon>Rhodocyclales</taxon>
        <taxon>Rhodocyclaceae</taxon>
        <taxon>Aromatoleum</taxon>
    </lineage>
</organism>
<feature type="chain" id="PRO_5046089712" description="Lipoprotein" evidence="1">
    <location>
        <begin position="21"/>
        <end position="210"/>
    </location>
</feature>
<evidence type="ECO:0000313" key="3">
    <source>
        <dbReference type="Proteomes" id="UP000652074"/>
    </source>
</evidence>
<dbReference type="Proteomes" id="UP000652074">
    <property type="component" value="Unassembled WGS sequence"/>
</dbReference>
<name>A0ABX1MH31_9RHOO</name>
<dbReference type="EMBL" id="WTVR01000003">
    <property type="protein sequence ID" value="NMF87230.1"/>
    <property type="molecule type" value="Genomic_DNA"/>
</dbReference>
<evidence type="ECO:0008006" key="4">
    <source>
        <dbReference type="Google" id="ProtNLM"/>
    </source>
</evidence>
<feature type="signal peptide" evidence="1">
    <location>
        <begin position="1"/>
        <end position="20"/>
    </location>
</feature>
<evidence type="ECO:0000313" key="2">
    <source>
        <dbReference type="EMBL" id="NMF87230.1"/>
    </source>
</evidence>